<name>A0A090ET93_MESPL</name>
<dbReference type="AlphaFoldDB" id="A0A090ET93"/>
<dbReference type="Proteomes" id="UP000046373">
    <property type="component" value="Unassembled WGS sequence"/>
</dbReference>
<accession>A0A090ET93</accession>
<gene>
    <name evidence="1" type="ORF">MPLDJ20_150111</name>
</gene>
<dbReference type="GeneID" id="31889411"/>
<proteinExistence type="predicted"/>
<reference evidence="1 2" key="1">
    <citation type="submission" date="2014-08" db="EMBL/GenBank/DDBJ databases">
        <authorList>
            <person name="Moulin Lionel"/>
        </authorList>
    </citation>
    <scope>NUCLEOTIDE SEQUENCE [LARGE SCALE GENOMIC DNA]</scope>
</reference>
<sequence length="149" mass="15971">MAKAHRHPESRDVQPRVLLAFGGGLLLFIALAAIGVKLIFNTTPTWLPLPANTNPDNPDLQTAPQQDLAAFRAEEDRQLNMLGWVDRNAGIARIPIDDAMWAVVSSGLPDWSRPGGGAAARPDDCAFLTAAVPRAPQAQNCQQQDGAGR</sequence>
<protein>
    <submittedName>
        <fullName evidence="1">Uncharacterized protein</fullName>
    </submittedName>
</protein>
<evidence type="ECO:0000313" key="2">
    <source>
        <dbReference type="Proteomes" id="UP000046373"/>
    </source>
</evidence>
<organism evidence="1 2">
    <name type="scientific">Mesorhizobium plurifarium</name>
    <dbReference type="NCBI Taxonomy" id="69974"/>
    <lineage>
        <taxon>Bacteria</taxon>
        <taxon>Pseudomonadati</taxon>
        <taxon>Pseudomonadota</taxon>
        <taxon>Alphaproteobacteria</taxon>
        <taxon>Hyphomicrobiales</taxon>
        <taxon>Phyllobacteriaceae</taxon>
        <taxon>Mesorhizobium</taxon>
    </lineage>
</organism>
<evidence type="ECO:0000313" key="1">
    <source>
        <dbReference type="EMBL" id="CDX32309.1"/>
    </source>
</evidence>
<dbReference type="EMBL" id="CCNB01000007">
    <property type="protein sequence ID" value="CDX32309.1"/>
    <property type="molecule type" value="Genomic_DNA"/>
</dbReference>